<dbReference type="EMBL" id="LABX01000106">
    <property type="protein sequence ID" value="KMO34308.1"/>
    <property type="molecule type" value="Genomic_DNA"/>
</dbReference>
<dbReference type="PATRIC" id="fig|270351.6.peg.336"/>
<gene>
    <name evidence="1" type="ORF">VP06_14655</name>
</gene>
<reference evidence="1 2" key="1">
    <citation type="submission" date="2015-03" db="EMBL/GenBank/DDBJ databases">
        <title>Genome sequencing of Methylobacterium aquaticum DSM16371 type strain.</title>
        <authorList>
            <person name="Chaudhry V."/>
            <person name="Patil P.B."/>
        </authorList>
    </citation>
    <scope>NUCLEOTIDE SEQUENCE [LARGE SCALE GENOMIC DNA]</scope>
    <source>
        <strain evidence="1 2">DSM 16371</strain>
    </source>
</reference>
<name>A0A0J6SLK7_9HYPH</name>
<proteinExistence type="predicted"/>
<dbReference type="RefSeq" id="WP_048464502.1">
    <property type="nucleotide sequence ID" value="NZ_LABX01000106.1"/>
</dbReference>
<protein>
    <submittedName>
        <fullName evidence="1">Uncharacterized protein</fullName>
    </submittedName>
</protein>
<comment type="caution">
    <text evidence="1">The sequence shown here is derived from an EMBL/GenBank/DDBJ whole genome shotgun (WGS) entry which is preliminary data.</text>
</comment>
<evidence type="ECO:0000313" key="2">
    <source>
        <dbReference type="Proteomes" id="UP000035929"/>
    </source>
</evidence>
<accession>A0A0J6SLK7</accession>
<dbReference type="Proteomes" id="UP000035929">
    <property type="component" value="Unassembled WGS sequence"/>
</dbReference>
<evidence type="ECO:0000313" key="1">
    <source>
        <dbReference type="EMBL" id="KMO34308.1"/>
    </source>
</evidence>
<organism evidence="1 2">
    <name type="scientific">Methylobacterium aquaticum</name>
    <dbReference type="NCBI Taxonomy" id="270351"/>
    <lineage>
        <taxon>Bacteria</taxon>
        <taxon>Pseudomonadati</taxon>
        <taxon>Pseudomonadota</taxon>
        <taxon>Alphaproteobacteria</taxon>
        <taxon>Hyphomicrobiales</taxon>
        <taxon>Methylobacteriaceae</taxon>
        <taxon>Methylobacterium</taxon>
    </lineage>
</organism>
<sequence length="156" mass="16999">MSQITTEHNGHQIVYAENEDVWRCWGMELEAKTLTALKTKLNAADAAARRVGNVKVIVLSHYGEFSMGVVTLLEGEKHAWVSPRVPGEKVLGRRSRTKVQLDELALDTPVVRDAVEAWGRAKLAYQAAAQAERDAKAAIPRATRADLAATPTGGEP</sequence>
<dbReference type="AlphaFoldDB" id="A0A0J6SLK7"/>
<dbReference type="OrthoDB" id="9835763at2"/>